<evidence type="ECO:0000313" key="2">
    <source>
        <dbReference type="EnsemblPlants" id="OGLUM09G12100.1"/>
    </source>
</evidence>
<proteinExistence type="predicted"/>
<feature type="region of interest" description="Disordered" evidence="1">
    <location>
        <begin position="31"/>
        <end position="68"/>
    </location>
</feature>
<dbReference type="HOGENOM" id="CLU_085206_0_0_1"/>
<sequence>MARCLNTGCGGPAARLFPKAAAGWVVSEFGRHGSKRKEAPSPGKDQSAGGGDDEDDGKGGGGRGGGRMLAQPIRAARTPPARYEAQFPYAARYTPNQYGTATFLPEERVGDCAVQMNRPIHLVRCRLNKGEVADYCVYVLPFAPSLVRGRWVPLVGEMARTGPLCLLLENPRPRLPLAGAPPTIRRRRLEFRRCFNCYRPPDHRRCLTWYQVCEAEFPKKECEVNQFAEESSDWEEIIASIAVQFWFVCWSVAFSVSDSVNCQDHMPQMSGAVDNLQNRSPLFRKA</sequence>
<keyword evidence="3" id="KW-1185">Reference proteome</keyword>
<protein>
    <submittedName>
        <fullName evidence="2">Uncharacterized protein</fullName>
    </submittedName>
</protein>
<dbReference type="Proteomes" id="UP000026961">
    <property type="component" value="Chromosome 9"/>
</dbReference>
<evidence type="ECO:0000313" key="3">
    <source>
        <dbReference type="Proteomes" id="UP000026961"/>
    </source>
</evidence>
<dbReference type="EnsemblPlants" id="OGLUM09G12100.1">
    <property type="protein sequence ID" value="OGLUM09G12100.1"/>
    <property type="gene ID" value="OGLUM09G12100"/>
</dbReference>
<name>A0A0E0B3G7_9ORYZ</name>
<evidence type="ECO:0000256" key="1">
    <source>
        <dbReference type="SAM" id="MobiDB-lite"/>
    </source>
</evidence>
<accession>A0A0E0B3G7</accession>
<reference evidence="2" key="1">
    <citation type="submission" date="2015-04" db="UniProtKB">
        <authorList>
            <consortium name="EnsemblPlants"/>
        </authorList>
    </citation>
    <scope>IDENTIFICATION</scope>
</reference>
<reference evidence="2" key="2">
    <citation type="submission" date="2018-05" db="EMBL/GenBank/DDBJ databases">
        <title>OgluRS3 (Oryza glumaepatula Reference Sequence Version 3).</title>
        <authorList>
            <person name="Zhang J."/>
            <person name="Kudrna D."/>
            <person name="Lee S."/>
            <person name="Talag J."/>
            <person name="Welchert J."/>
            <person name="Wing R.A."/>
        </authorList>
    </citation>
    <scope>NUCLEOTIDE SEQUENCE [LARGE SCALE GENOMIC DNA]</scope>
</reference>
<organism evidence="2">
    <name type="scientific">Oryza glumipatula</name>
    <dbReference type="NCBI Taxonomy" id="40148"/>
    <lineage>
        <taxon>Eukaryota</taxon>
        <taxon>Viridiplantae</taxon>
        <taxon>Streptophyta</taxon>
        <taxon>Embryophyta</taxon>
        <taxon>Tracheophyta</taxon>
        <taxon>Spermatophyta</taxon>
        <taxon>Magnoliopsida</taxon>
        <taxon>Liliopsida</taxon>
        <taxon>Poales</taxon>
        <taxon>Poaceae</taxon>
        <taxon>BOP clade</taxon>
        <taxon>Oryzoideae</taxon>
        <taxon>Oryzeae</taxon>
        <taxon>Oryzinae</taxon>
        <taxon>Oryza</taxon>
    </lineage>
</organism>
<dbReference type="Gramene" id="OGLUM09G12100.1">
    <property type="protein sequence ID" value="OGLUM09G12100.1"/>
    <property type="gene ID" value="OGLUM09G12100"/>
</dbReference>
<dbReference type="AlphaFoldDB" id="A0A0E0B3G7"/>